<keyword evidence="1" id="KW-0862">Zinc</keyword>
<feature type="region of interest" description="Disordered" evidence="3">
    <location>
        <begin position="517"/>
        <end position="568"/>
    </location>
</feature>
<accession>A0A836C894</accession>
<feature type="compositionally biased region" description="Gly residues" evidence="3">
    <location>
        <begin position="450"/>
        <end position="465"/>
    </location>
</feature>
<dbReference type="CDD" id="cd00060">
    <property type="entry name" value="FHA"/>
    <property type="match status" value="1"/>
</dbReference>
<dbReference type="EMBL" id="JAFCMP010000534">
    <property type="protein sequence ID" value="KAG5176725.1"/>
    <property type="molecule type" value="Genomic_DNA"/>
</dbReference>
<name>A0A836C894_9STRA</name>
<dbReference type="InterPro" id="IPR013083">
    <property type="entry name" value="Znf_RING/FYVE/PHD"/>
</dbReference>
<keyword evidence="7" id="KW-1185">Reference proteome</keyword>
<reference evidence="6" key="1">
    <citation type="submission" date="2021-02" db="EMBL/GenBank/DDBJ databases">
        <title>First Annotated Genome of the Yellow-green Alga Tribonema minus.</title>
        <authorList>
            <person name="Mahan K.M."/>
        </authorList>
    </citation>
    <scope>NUCLEOTIDE SEQUENCE</scope>
    <source>
        <strain evidence="6">UTEX B ZZ1240</strain>
    </source>
</reference>
<evidence type="ECO:0000259" key="4">
    <source>
        <dbReference type="PROSITE" id="PS50006"/>
    </source>
</evidence>
<evidence type="ECO:0000256" key="3">
    <source>
        <dbReference type="SAM" id="MobiDB-lite"/>
    </source>
</evidence>
<proteinExistence type="predicted"/>
<feature type="compositionally biased region" description="Polar residues" evidence="3">
    <location>
        <begin position="170"/>
        <end position="181"/>
    </location>
</feature>
<dbReference type="Gene3D" id="3.30.40.10">
    <property type="entry name" value="Zinc/RING finger domain, C3HC4 (zinc finger)"/>
    <property type="match status" value="1"/>
</dbReference>
<feature type="region of interest" description="Disordered" evidence="3">
    <location>
        <begin position="145"/>
        <end position="246"/>
    </location>
</feature>
<evidence type="ECO:0000313" key="7">
    <source>
        <dbReference type="Proteomes" id="UP000664859"/>
    </source>
</evidence>
<keyword evidence="2" id="KW-0175">Coiled coil</keyword>
<dbReference type="Gene3D" id="2.60.200.20">
    <property type="match status" value="1"/>
</dbReference>
<feature type="domain" description="RING-type" evidence="5">
    <location>
        <begin position="349"/>
        <end position="388"/>
    </location>
</feature>
<dbReference type="InterPro" id="IPR000253">
    <property type="entry name" value="FHA_dom"/>
</dbReference>
<dbReference type="AlphaFoldDB" id="A0A836C894"/>
<comment type="caution">
    <text evidence="6">The sequence shown here is derived from an EMBL/GenBank/DDBJ whole genome shotgun (WGS) entry which is preliminary data.</text>
</comment>
<dbReference type="SUPFAM" id="SSF57850">
    <property type="entry name" value="RING/U-box"/>
    <property type="match status" value="1"/>
</dbReference>
<evidence type="ECO:0000259" key="5">
    <source>
        <dbReference type="PROSITE" id="PS50089"/>
    </source>
</evidence>
<gene>
    <name evidence="6" type="ORF">JKP88DRAFT_334765</name>
</gene>
<dbReference type="Proteomes" id="UP000664859">
    <property type="component" value="Unassembled WGS sequence"/>
</dbReference>
<dbReference type="SUPFAM" id="SSF49879">
    <property type="entry name" value="SMAD/FHA domain"/>
    <property type="match status" value="1"/>
</dbReference>
<keyword evidence="1" id="KW-0479">Metal-binding</keyword>
<evidence type="ECO:0000256" key="1">
    <source>
        <dbReference type="PROSITE-ProRule" id="PRU00175"/>
    </source>
</evidence>
<dbReference type="SMART" id="SM00240">
    <property type="entry name" value="FHA"/>
    <property type="match status" value="1"/>
</dbReference>
<feature type="domain" description="FHA" evidence="4">
    <location>
        <begin position="38"/>
        <end position="105"/>
    </location>
</feature>
<keyword evidence="1" id="KW-0863">Zinc-finger</keyword>
<dbReference type="GO" id="GO:0008270">
    <property type="term" value="F:zinc ion binding"/>
    <property type="evidence" value="ECO:0007669"/>
    <property type="project" value="UniProtKB-KW"/>
</dbReference>
<dbReference type="Pfam" id="PF00498">
    <property type="entry name" value="FHA"/>
    <property type="match status" value="1"/>
</dbReference>
<feature type="compositionally biased region" description="Low complexity" evidence="3">
    <location>
        <begin position="487"/>
        <end position="497"/>
    </location>
</feature>
<feature type="region of interest" description="Disordered" evidence="3">
    <location>
        <begin position="423"/>
        <end position="497"/>
    </location>
</feature>
<feature type="compositionally biased region" description="Pro residues" evidence="3">
    <location>
        <begin position="146"/>
        <end position="159"/>
    </location>
</feature>
<dbReference type="PROSITE" id="PS50089">
    <property type="entry name" value="ZF_RING_2"/>
    <property type="match status" value="1"/>
</dbReference>
<sequence length="568" mass="58841">MAGEQAKGDNGTTAVLELVSQGLSQNPQRIELGAKTRIVLGRAWTSDVVLNVANTGPDAEGPPSANIISRSHAEICFIVDEQQRRRWFVKDLNSVNGVFVNDIKVHSNELFDGDIVQLGGAAMMPVGARFFGNRAAIQYRFSTIAAPPPPAPSPLPPPANGAKRKRAPMSGSQSPEVTGHSSLHELSASRRKTSHSSSDGLPWEPVGAKEADTGDDGAPGSTEPLPQATPAVTQQSEAQQRAREQQLAMELAAKTAEVAQLQALVAEADARARSAQTAQQNAEAAFTMMKLAGDRASPPPPKQPQLRDAQVQTAVCDSAAAAAAAAAAEAAAAALKHRLASQLLAEVACCLCEETLLDAALLPCSHAVCGACWTAHCDAHSTACPVCTRKFHSAERRARRSMHLDNVIALLVAELGGAEAQRRMEERAQAAHDAAAAAPKRVAAARTSSGGSGGGPTSPAGGAGGSRISPPGSSGRGADAGKLSPVGSGRKSLSQQQQRLLPVAPLNAFTRKRAALARSAGAGGDSQPREAVCEGCNEPGHDMSCCPHRSDDAFKESDEESDSAVATQ</sequence>
<feature type="compositionally biased region" description="Low complexity" evidence="3">
    <location>
        <begin position="466"/>
        <end position="477"/>
    </location>
</feature>
<feature type="coiled-coil region" evidence="2">
    <location>
        <begin position="251"/>
        <end position="278"/>
    </location>
</feature>
<evidence type="ECO:0000256" key="2">
    <source>
        <dbReference type="SAM" id="Coils"/>
    </source>
</evidence>
<dbReference type="OrthoDB" id="687730at2759"/>
<evidence type="ECO:0000313" key="6">
    <source>
        <dbReference type="EMBL" id="KAG5176725.1"/>
    </source>
</evidence>
<dbReference type="CDD" id="cd16449">
    <property type="entry name" value="RING-HC"/>
    <property type="match status" value="1"/>
</dbReference>
<dbReference type="InterPro" id="IPR008984">
    <property type="entry name" value="SMAD_FHA_dom_sf"/>
</dbReference>
<organism evidence="6 7">
    <name type="scientific">Tribonema minus</name>
    <dbReference type="NCBI Taxonomy" id="303371"/>
    <lineage>
        <taxon>Eukaryota</taxon>
        <taxon>Sar</taxon>
        <taxon>Stramenopiles</taxon>
        <taxon>Ochrophyta</taxon>
        <taxon>PX clade</taxon>
        <taxon>Xanthophyceae</taxon>
        <taxon>Tribonematales</taxon>
        <taxon>Tribonemataceae</taxon>
        <taxon>Tribonema</taxon>
    </lineage>
</organism>
<dbReference type="PROSITE" id="PS50006">
    <property type="entry name" value="FHA_DOMAIN"/>
    <property type="match status" value="1"/>
</dbReference>
<protein>
    <submittedName>
        <fullName evidence="6">Uncharacterized protein</fullName>
    </submittedName>
</protein>
<feature type="compositionally biased region" description="Low complexity" evidence="3">
    <location>
        <begin position="431"/>
        <end position="449"/>
    </location>
</feature>
<dbReference type="InterPro" id="IPR001841">
    <property type="entry name" value="Znf_RING"/>
</dbReference>